<keyword evidence="6" id="KW-1185">Reference proteome</keyword>
<dbReference type="InterPro" id="IPR027417">
    <property type="entry name" value="P-loop_NTPase"/>
</dbReference>
<comment type="caution">
    <text evidence="5">The sequence shown here is derived from an EMBL/GenBank/DDBJ whole genome shotgun (WGS) entry which is preliminary data.</text>
</comment>
<keyword evidence="1" id="KW-0813">Transport</keyword>
<name>A0A0A0E870_9RHOB</name>
<dbReference type="GO" id="GO:0042941">
    <property type="term" value="P:D-alanine transmembrane transport"/>
    <property type="evidence" value="ECO:0007669"/>
    <property type="project" value="TreeGrafter"/>
</dbReference>
<dbReference type="PROSITE" id="PS50893">
    <property type="entry name" value="ABC_TRANSPORTER_2"/>
    <property type="match status" value="1"/>
</dbReference>
<dbReference type="InterPro" id="IPR003593">
    <property type="entry name" value="AAA+_ATPase"/>
</dbReference>
<protein>
    <recommendedName>
        <fullName evidence="4">ABC transporter domain-containing protein</fullName>
    </recommendedName>
</protein>
<dbReference type="GO" id="GO:0005304">
    <property type="term" value="F:L-valine transmembrane transporter activity"/>
    <property type="evidence" value="ECO:0007669"/>
    <property type="project" value="TreeGrafter"/>
</dbReference>
<evidence type="ECO:0000313" key="5">
    <source>
        <dbReference type="EMBL" id="KGM47211.1"/>
    </source>
</evidence>
<evidence type="ECO:0000256" key="1">
    <source>
        <dbReference type="ARBA" id="ARBA00022448"/>
    </source>
</evidence>
<feature type="domain" description="ABC transporter" evidence="4">
    <location>
        <begin position="4"/>
        <end position="236"/>
    </location>
</feature>
<dbReference type="Pfam" id="PF00005">
    <property type="entry name" value="ABC_tran"/>
    <property type="match status" value="1"/>
</dbReference>
<dbReference type="GO" id="GO:0005886">
    <property type="term" value="C:plasma membrane"/>
    <property type="evidence" value="ECO:0007669"/>
    <property type="project" value="TreeGrafter"/>
</dbReference>
<dbReference type="GO" id="GO:0015188">
    <property type="term" value="F:L-isoleucine transmembrane transporter activity"/>
    <property type="evidence" value="ECO:0007669"/>
    <property type="project" value="TreeGrafter"/>
</dbReference>
<dbReference type="RefSeq" id="WP_043753254.1">
    <property type="nucleotide sequence ID" value="NZ_AQQX01000013.1"/>
</dbReference>
<dbReference type="eggNOG" id="COG0411">
    <property type="taxonomic scope" value="Bacteria"/>
</dbReference>
<proteinExistence type="predicted"/>
<evidence type="ECO:0000313" key="6">
    <source>
        <dbReference type="Proteomes" id="UP000030004"/>
    </source>
</evidence>
<evidence type="ECO:0000259" key="4">
    <source>
        <dbReference type="PROSITE" id="PS50893"/>
    </source>
</evidence>
<dbReference type="STRING" id="1461694.ATO9_19590"/>
<keyword evidence="2" id="KW-0547">Nucleotide-binding</keyword>
<gene>
    <name evidence="5" type="ORF">ATO9_19590</name>
</gene>
<keyword evidence="3" id="KW-0067">ATP-binding</keyword>
<dbReference type="EMBL" id="AQQX01000013">
    <property type="protein sequence ID" value="KGM47211.1"/>
    <property type="molecule type" value="Genomic_DNA"/>
</dbReference>
<dbReference type="GO" id="GO:0015192">
    <property type="term" value="F:L-phenylalanine transmembrane transporter activity"/>
    <property type="evidence" value="ECO:0007669"/>
    <property type="project" value="TreeGrafter"/>
</dbReference>
<dbReference type="CDD" id="cd03219">
    <property type="entry name" value="ABC_Mj1267_LivG_branched"/>
    <property type="match status" value="1"/>
</dbReference>
<sequence length="239" mass="25603">MAFLDIKGVSKRFGGLMALSDVDMQVEKGEIFGLMGANGAGKTTLFSVIAGHVAPTTGEVVFDGQRLTGLSPSRVCRLGLCRTFQIVRPFAGLSVAENLRVAALYGSGRKLTSTEVAAVVDDALEAVDLTDRRDLDGGQLTLSGQKRLEIARALATGARLVMLDEVMAGLNPTEISAMLTTLERLRTERGLTFVIVEHVIGALMTLSDRILVLDHGERIAFGTPEEIGNHDRVAEVYFG</sequence>
<dbReference type="InterPro" id="IPR003439">
    <property type="entry name" value="ABC_transporter-like_ATP-bd"/>
</dbReference>
<dbReference type="GO" id="GO:0005524">
    <property type="term" value="F:ATP binding"/>
    <property type="evidence" value="ECO:0007669"/>
    <property type="project" value="UniProtKB-KW"/>
</dbReference>
<accession>A0A0A0E870</accession>
<dbReference type="Proteomes" id="UP000030004">
    <property type="component" value="Unassembled WGS sequence"/>
</dbReference>
<reference evidence="5 6" key="1">
    <citation type="journal article" date="2015" name="Antonie Van Leeuwenhoek">
        <title>Pseudooceanicola atlanticus gen. nov. sp. nov., isolated from surface seawater of the Atlantic Ocean and reclassification of Oceanicola batsensis, Oceanicola marinus, Oceanicola nitratireducens, Oceanicola nanhaiensis, Oceanicola antarcticus and Oceanicola flagellatus, as Pseudooceanicola batsensis comb. nov., Pseudooceanicola marinus comb. nov., Pseudooceanicola nitratireducens comb. nov., Pseudooceanicola nanhaiensis comb. nov., Pseudooceanicola antarcticus comb. nov., and Pseudooceanicola flagellatus comb. nov.</title>
        <authorList>
            <person name="Lai Q."/>
            <person name="Li G."/>
            <person name="Liu X."/>
            <person name="Du Y."/>
            <person name="Sun F."/>
            <person name="Shao Z."/>
        </authorList>
    </citation>
    <scope>NUCLEOTIDE SEQUENCE [LARGE SCALE GENOMIC DNA]</scope>
    <source>
        <strain evidence="5 6">22II-s11g</strain>
    </source>
</reference>
<dbReference type="InterPro" id="IPR051120">
    <property type="entry name" value="ABC_AA/LPS_Transport"/>
</dbReference>
<organism evidence="5 6">
    <name type="scientific">Pseudooceanicola atlanticus</name>
    <dbReference type="NCBI Taxonomy" id="1461694"/>
    <lineage>
        <taxon>Bacteria</taxon>
        <taxon>Pseudomonadati</taxon>
        <taxon>Pseudomonadota</taxon>
        <taxon>Alphaproteobacteria</taxon>
        <taxon>Rhodobacterales</taxon>
        <taxon>Paracoccaceae</taxon>
        <taxon>Pseudooceanicola</taxon>
    </lineage>
</organism>
<dbReference type="GO" id="GO:1903805">
    <property type="term" value="P:L-valine import across plasma membrane"/>
    <property type="evidence" value="ECO:0007669"/>
    <property type="project" value="TreeGrafter"/>
</dbReference>
<dbReference type="GO" id="GO:1903806">
    <property type="term" value="P:L-isoleucine import across plasma membrane"/>
    <property type="evidence" value="ECO:0007669"/>
    <property type="project" value="TreeGrafter"/>
</dbReference>
<dbReference type="Gene3D" id="3.40.50.300">
    <property type="entry name" value="P-loop containing nucleotide triphosphate hydrolases"/>
    <property type="match status" value="1"/>
</dbReference>
<dbReference type="PANTHER" id="PTHR45772:SF7">
    <property type="entry name" value="AMINO ACID ABC TRANSPORTER ATP-BINDING PROTEIN"/>
    <property type="match status" value="1"/>
</dbReference>
<evidence type="ECO:0000256" key="2">
    <source>
        <dbReference type="ARBA" id="ARBA00022741"/>
    </source>
</evidence>
<evidence type="ECO:0000256" key="3">
    <source>
        <dbReference type="ARBA" id="ARBA00022840"/>
    </source>
</evidence>
<dbReference type="SMART" id="SM00382">
    <property type="entry name" value="AAA"/>
    <property type="match status" value="1"/>
</dbReference>
<dbReference type="AlphaFoldDB" id="A0A0A0E870"/>
<dbReference type="PANTHER" id="PTHR45772">
    <property type="entry name" value="CONSERVED COMPONENT OF ABC TRANSPORTER FOR NATURAL AMINO ACIDS-RELATED"/>
    <property type="match status" value="1"/>
</dbReference>
<dbReference type="GO" id="GO:0016887">
    <property type="term" value="F:ATP hydrolysis activity"/>
    <property type="evidence" value="ECO:0007669"/>
    <property type="project" value="InterPro"/>
</dbReference>
<dbReference type="GO" id="GO:0015808">
    <property type="term" value="P:L-alanine transport"/>
    <property type="evidence" value="ECO:0007669"/>
    <property type="project" value="TreeGrafter"/>
</dbReference>
<dbReference type="SUPFAM" id="SSF52540">
    <property type="entry name" value="P-loop containing nucleoside triphosphate hydrolases"/>
    <property type="match status" value="1"/>
</dbReference>